<dbReference type="Pfam" id="PF00931">
    <property type="entry name" value="NB-ARC"/>
    <property type="match status" value="1"/>
</dbReference>
<evidence type="ECO:0000256" key="1">
    <source>
        <dbReference type="ARBA" id="ARBA00005820"/>
    </source>
</evidence>
<keyword evidence="3 5" id="KW-0238">DNA-binding</keyword>
<dbReference type="Proteomes" id="UP000256913">
    <property type="component" value="Unassembled WGS sequence"/>
</dbReference>
<dbReference type="Gene3D" id="3.40.50.300">
    <property type="entry name" value="P-loop containing nucleotide triphosphate hydrolases"/>
    <property type="match status" value="1"/>
</dbReference>
<dbReference type="EMBL" id="QUMQ01000001">
    <property type="protein sequence ID" value="REF99585.1"/>
    <property type="molecule type" value="Genomic_DNA"/>
</dbReference>
<dbReference type="GO" id="GO:0006355">
    <property type="term" value="P:regulation of DNA-templated transcription"/>
    <property type="evidence" value="ECO:0007669"/>
    <property type="project" value="InterPro"/>
</dbReference>
<dbReference type="PANTHER" id="PTHR35807:SF1">
    <property type="entry name" value="TRANSCRIPTIONAL REGULATOR REDD"/>
    <property type="match status" value="1"/>
</dbReference>
<dbReference type="OrthoDB" id="7628974at2"/>
<accession>A0A3D9ZQT3</accession>
<dbReference type="SMART" id="SM00530">
    <property type="entry name" value="HTH_XRE"/>
    <property type="match status" value="1"/>
</dbReference>
<dbReference type="Pfam" id="PF03704">
    <property type="entry name" value="BTAD"/>
    <property type="match status" value="1"/>
</dbReference>
<dbReference type="PROSITE" id="PS50943">
    <property type="entry name" value="HTH_CROC1"/>
    <property type="match status" value="1"/>
</dbReference>
<dbReference type="PANTHER" id="PTHR35807">
    <property type="entry name" value="TRANSCRIPTIONAL REGULATOR REDD-RELATED"/>
    <property type="match status" value="1"/>
</dbReference>
<evidence type="ECO:0000313" key="9">
    <source>
        <dbReference type="Proteomes" id="UP000256913"/>
    </source>
</evidence>
<evidence type="ECO:0000256" key="3">
    <source>
        <dbReference type="ARBA" id="ARBA00023125"/>
    </source>
</evidence>
<dbReference type="GO" id="GO:0003677">
    <property type="term" value="F:DNA binding"/>
    <property type="evidence" value="ECO:0007669"/>
    <property type="project" value="UniProtKB-UniRule"/>
</dbReference>
<dbReference type="Gene3D" id="1.10.260.40">
    <property type="entry name" value="lambda repressor-like DNA-binding domains"/>
    <property type="match status" value="1"/>
</dbReference>
<comment type="similarity">
    <text evidence="1">Belongs to the AfsR/DnrI/RedD regulatory family.</text>
</comment>
<keyword evidence="4" id="KW-0804">Transcription</keyword>
<dbReference type="InterPro" id="IPR051677">
    <property type="entry name" value="AfsR-DnrI-RedD_regulator"/>
</dbReference>
<evidence type="ECO:0000313" key="8">
    <source>
        <dbReference type="EMBL" id="REF99585.1"/>
    </source>
</evidence>
<dbReference type="RefSeq" id="WP_116070737.1">
    <property type="nucleotide sequence ID" value="NZ_BONB01000114.1"/>
</dbReference>
<feature type="domain" description="OmpR/PhoB-type" evidence="7">
    <location>
        <begin position="71"/>
        <end position="168"/>
    </location>
</feature>
<dbReference type="InterPro" id="IPR002182">
    <property type="entry name" value="NB-ARC"/>
</dbReference>
<reference evidence="8 9" key="1">
    <citation type="submission" date="2018-08" db="EMBL/GenBank/DDBJ databases">
        <title>Sequencing the genomes of 1000 actinobacteria strains.</title>
        <authorList>
            <person name="Klenk H.-P."/>
        </authorList>
    </citation>
    <scope>NUCLEOTIDE SEQUENCE [LARGE SCALE GENOMIC DNA]</scope>
    <source>
        <strain evidence="8 9">DSM 44099</strain>
    </source>
</reference>
<proteinExistence type="inferred from homology"/>
<gene>
    <name evidence="8" type="ORF">DFJ67_5624</name>
</gene>
<dbReference type="InterPro" id="IPR016032">
    <property type="entry name" value="Sig_transdc_resp-reg_C-effctor"/>
</dbReference>
<dbReference type="InterPro" id="IPR036388">
    <property type="entry name" value="WH-like_DNA-bd_sf"/>
</dbReference>
<dbReference type="SUPFAM" id="SSF48452">
    <property type="entry name" value="TPR-like"/>
    <property type="match status" value="1"/>
</dbReference>
<dbReference type="AlphaFoldDB" id="A0A3D9ZQT3"/>
<dbReference type="InterPro" id="IPR001867">
    <property type="entry name" value="OmpR/PhoB-type_DNA-bd"/>
</dbReference>
<dbReference type="Gene3D" id="1.10.10.10">
    <property type="entry name" value="Winged helix-like DNA-binding domain superfamily/Winged helix DNA-binding domain"/>
    <property type="match status" value="1"/>
</dbReference>
<dbReference type="InterPro" id="IPR010982">
    <property type="entry name" value="Lambda_DNA-bd_dom_sf"/>
</dbReference>
<dbReference type="SUPFAM" id="SSF47413">
    <property type="entry name" value="lambda repressor-like DNA-binding domains"/>
    <property type="match status" value="1"/>
</dbReference>
<dbReference type="InterPro" id="IPR001387">
    <property type="entry name" value="Cro/C1-type_HTH"/>
</dbReference>
<dbReference type="GO" id="GO:0000160">
    <property type="term" value="P:phosphorelay signal transduction system"/>
    <property type="evidence" value="ECO:0007669"/>
    <property type="project" value="InterPro"/>
</dbReference>
<sequence>MDLNFGSQLRLKRQDAGLTQRELATRSGLSVAVIRDLEQGRTKQPQPRSIEALAGALRLRPAPPARPAPPQRIETASQPVIQILGPLTLRFAGWGAGFGPGPRTVLGRLALTPGQAVPRAELIDLLWPAEQPPASAVNLVQTYVSRLRRVLAPAGLLSLVPGGYALAVSADHLDALRFGDLVDEAREVATRDPARAGELLDRALALWRGDPLADLVALAEHPSVVTLREERVRAGLLRADVADACGEHDVAVRMLRPLTDRHPLHEPLHARLMLALAATGRQFEALELYDGIRQRLLEQLGVDPGPELAGYRQRVLRQQWRPAAARPVRATVPFQVPAAPADFTGRAAPLREVHRLLDQPTAAVVCAICGVGGVGKTAVAAMVASGLRAAYPDGQLFVDLRGSGPAPLHPVEALGSLLRALGVERDLPADVTERAGLYRSILADRRVLVVLDDARDAAQVRQLLPGPGRCTALVTSRRRLVDLAGARLVDLDLLSAGEAVELLAAVAGRARVEAEPRAATALVVACGRLPLAVRIAGVRLASRPGWSLHAFVERLADERHRLDELRAGDLDVRATFERSYAQLAPPEARTFRLLALAPGVQIGLQAAAALLGIDPAAAEHGLDSLVSVNLLQWLPGDRFTFHNLLRLYAIELAGALRVRAVGLTARTG</sequence>
<dbReference type="GO" id="GO:0043531">
    <property type="term" value="F:ADP binding"/>
    <property type="evidence" value="ECO:0007669"/>
    <property type="project" value="InterPro"/>
</dbReference>
<dbReference type="SUPFAM" id="SSF46894">
    <property type="entry name" value="C-terminal effector domain of the bipartite response regulators"/>
    <property type="match status" value="1"/>
</dbReference>
<protein>
    <submittedName>
        <fullName evidence="8">DNA-binding SARP family transcriptional activator</fullName>
    </submittedName>
</protein>
<organism evidence="8 9">
    <name type="scientific">Asanoa ferruginea</name>
    <dbReference type="NCBI Taxonomy" id="53367"/>
    <lineage>
        <taxon>Bacteria</taxon>
        <taxon>Bacillati</taxon>
        <taxon>Actinomycetota</taxon>
        <taxon>Actinomycetes</taxon>
        <taxon>Micromonosporales</taxon>
        <taxon>Micromonosporaceae</taxon>
        <taxon>Asanoa</taxon>
    </lineage>
</organism>
<name>A0A3D9ZQT3_9ACTN</name>
<dbReference type="InterPro" id="IPR005158">
    <property type="entry name" value="BTAD"/>
</dbReference>
<dbReference type="InterPro" id="IPR011990">
    <property type="entry name" value="TPR-like_helical_dom_sf"/>
</dbReference>
<evidence type="ECO:0000259" key="7">
    <source>
        <dbReference type="PROSITE" id="PS51755"/>
    </source>
</evidence>
<dbReference type="Gene3D" id="1.25.40.10">
    <property type="entry name" value="Tetratricopeptide repeat domain"/>
    <property type="match status" value="1"/>
</dbReference>
<dbReference type="PRINTS" id="PR00364">
    <property type="entry name" value="DISEASERSIST"/>
</dbReference>
<feature type="domain" description="HTH cro/C1-type" evidence="6">
    <location>
        <begin position="9"/>
        <end position="64"/>
    </location>
</feature>
<keyword evidence="2" id="KW-0805">Transcription regulation</keyword>
<feature type="DNA-binding region" description="OmpR/PhoB-type" evidence="5">
    <location>
        <begin position="71"/>
        <end position="168"/>
    </location>
</feature>
<keyword evidence="9" id="KW-1185">Reference proteome</keyword>
<dbReference type="CDD" id="cd15831">
    <property type="entry name" value="BTAD"/>
    <property type="match status" value="1"/>
</dbReference>
<dbReference type="SMART" id="SM01043">
    <property type="entry name" value="BTAD"/>
    <property type="match status" value="1"/>
</dbReference>
<dbReference type="SUPFAM" id="SSF52540">
    <property type="entry name" value="P-loop containing nucleoside triphosphate hydrolases"/>
    <property type="match status" value="1"/>
</dbReference>
<dbReference type="PROSITE" id="PS51755">
    <property type="entry name" value="OMPR_PHOB"/>
    <property type="match status" value="1"/>
</dbReference>
<evidence type="ECO:0000259" key="6">
    <source>
        <dbReference type="PROSITE" id="PS50943"/>
    </source>
</evidence>
<dbReference type="Pfam" id="PF13560">
    <property type="entry name" value="HTH_31"/>
    <property type="match status" value="1"/>
</dbReference>
<evidence type="ECO:0000256" key="5">
    <source>
        <dbReference type="PROSITE-ProRule" id="PRU01091"/>
    </source>
</evidence>
<dbReference type="CDD" id="cd00093">
    <property type="entry name" value="HTH_XRE"/>
    <property type="match status" value="1"/>
</dbReference>
<evidence type="ECO:0000256" key="2">
    <source>
        <dbReference type="ARBA" id="ARBA00023015"/>
    </source>
</evidence>
<comment type="caution">
    <text evidence="8">The sequence shown here is derived from an EMBL/GenBank/DDBJ whole genome shotgun (WGS) entry which is preliminary data.</text>
</comment>
<dbReference type="InterPro" id="IPR027417">
    <property type="entry name" value="P-loop_NTPase"/>
</dbReference>
<dbReference type="Pfam" id="PF00486">
    <property type="entry name" value="Trans_reg_C"/>
    <property type="match status" value="1"/>
</dbReference>
<evidence type="ECO:0000256" key="4">
    <source>
        <dbReference type="ARBA" id="ARBA00023163"/>
    </source>
</evidence>
<dbReference type="SMART" id="SM00862">
    <property type="entry name" value="Trans_reg_C"/>
    <property type="match status" value="1"/>
</dbReference>